<dbReference type="AlphaFoldDB" id="A0A450UNQ6"/>
<dbReference type="InterPro" id="IPR000182">
    <property type="entry name" value="GNAT_dom"/>
</dbReference>
<dbReference type="SUPFAM" id="SSF55729">
    <property type="entry name" value="Acyl-CoA N-acyltransferases (Nat)"/>
    <property type="match status" value="1"/>
</dbReference>
<evidence type="ECO:0000256" key="3">
    <source>
        <dbReference type="ARBA" id="ARBA00022840"/>
    </source>
</evidence>
<dbReference type="Gene3D" id="3.40.50.720">
    <property type="entry name" value="NAD(P)-binding Rossmann-like Domain"/>
    <property type="match status" value="1"/>
</dbReference>
<feature type="domain" description="N-acetyltransferase" evidence="7">
    <location>
        <begin position="821"/>
        <end position="976"/>
    </location>
</feature>
<proteinExistence type="inferred from homology"/>
<dbReference type="InterPro" id="IPR003781">
    <property type="entry name" value="CoA-bd"/>
</dbReference>
<keyword evidence="3 5" id="KW-0067">ATP-binding</keyword>
<dbReference type="SUPFAM" id="SSF52210">
    <property type="entry name" value="Succinyl-CoA synthetase domains"/>
    <property type="match status" value="2"/>
</dbReference>
<dbReference type="Gene3D" id="3.40.50.261">
    <property type="entry name" value="Succinyl-CoA synthetase domains"/>
    <property type="match status" value="2"/>
</dbReference>
<reference evidence="8" key="1">
    <citation type="submission" date="2019-02" db="EMBL/GenBank/DDBJ databases">
        <authorList>
            <person name="Gruber-Vodicka R. H."/>
            <person name="Seah K. B. B."/>
        </authorList>
    </citation>
    <scope>NUCLEOTIDE SEQUENCE</scope>
    <source>
        <strain evidence="10">BECK_SA2B12</strain>
        <strain evidence="8">BECK_SA2B15</strain>
        <strain evidence="9">BECK_SA2B20</strain>
    </source>
</reference>
<organism evidence="8">
    <name type="scientific">Candidatus Kentrum eta</name>
    <dbReference type="NCBI Taxonomy" id="2126337"/>
    <lineage>
        <taxon>Bacteria</taxon>
        <taxon>Pseudomonadati</taxon>
        <taxon>Pseudomonadota</taxon>
        <taxon>Gammaproteobacteria</taxon>
        <taxon>Candidatus Kentrum</taxon>
    </lineage>
</organism>
<dbReference type="GO" id="GO:0005524">
    <property type="term" value="F:ATP binding"/>
    <property type="evidence" value="ECO:0007669"/>
    <property type="project" value="UniProtKB-UniRule"/>
</dbReference>
<comment type="similarity">
    <text evidence="4">In the N-terminal section; belongs to the acetate CoA ligase alpha subunit family.</text>
</comment>
<dbReference type="SMART" id="SM00881">
    <property type="entry name" value="CoA_binding"/>
    <property type="match status" value="1"/>
</dbReference>
<dbReference type="Pfam" id="PF13380">
    <property type="entry name" value="CoA_binding_2"/>
    <property type="match status" value="1"/>
</dbReference>
<dbReference type="Pfam" id="PF13549">
    <property type="entry name" value="ATP-grasp_5"/>
    <property type="match status" value="1"/>
</dbReference>
<dbReference type="InterPro" id="IPR016181">
    <property type="entry name" value="Acyl_CoA_acyltransferase"/>
</dbReference>
<evidence type="ECO:0000256" key="2">
    <source>
        <dbReference type="ARBA" id="ARBA00022741"/>
    </source>
</evidence>
<name>A0A450UNQ6_9GAMM</name>
<dbReference type="PROSITE" id="PS51186">
    <property type="entry name" value="GNAT"/>
    <property type="match status" value="1"/>
</dbReference>
<dbReference type="EMBL" id="CAADFJ010000064">
    <property type="protein sequence ID" value="VFK01379.1"/>
    <property type="molecule type" value="Genomic_DNA"/>
</dbReference>
<dbReference type="Pfam" id="PF00583">
    <property type="entry name" value="Acetyltransf_1"/>
    <property type="match status" value="1"/>
</dbReference>
<evidence type="ECO:0000256" key="1">
    <source>
        <dbReference type="ARBA" id="ARBA00022598"/>
    </source>
</evidence>
<keyword evidence="1" id="KW-0436">Ligase</keyword>
<dbReference type="InterPro" id="IPR043938">
    <property type="entry name" value="Ligase_CoA_dom"/>
</dbReference>
<dbReference type="CDD" id="cd04301">
    <property type="entry name" value="NAT_SF"/>
    <property type="match status" value="1"/>
</dbReference>
<dbReference type="Pfam" id="PF19045">
    <property type="entry name" value="Ligase_CoA_2"/>
    <property type="match status" value="1"/>
</dbReference>
<evidence type="ECO:0000313" key="8">
    <source>
        <dbReference type="EMBL" id="VFJ94178.1"/>
    </source>
</evidence>
<dbReference type="Gene3D" id="3.30.1490.20">
    <property type="entry name" value="ATP-grasp fold, A domain"/>
    <property type="match status" value="1"/>
</dbReference>
<dbReference type="InterPro" id="IPR016102">
    <property type="entry name" value="Succinyl-CoA_synth-like"/>
</dbReference>
<evidence type="ECO:0000313" key="10">
    <source>
        <dbReference type="EMBL" id="VFK01379.1"/>
    </source>
</evidence>
<dbReference type="Gene3D" id="3.30.470.20">
    <property type="entry name" value="ATP-grasp fold, B domain"/>
    <property type="match status" value="1"/>
</dbReference>
<dbReference type="SUPFAM" id="SSF51735">
    <property type="entry name" value="NAD(P)-binding Rossmann-fold domains"/>
    <property type="match status" value="1"/>
</dbReference>
<keyword evidence="8" id="KW-0808">Transferase</keyword>
<protein>
    <submittedName>
        <fullName evidence="8">Acetyltransferase</fullName>
    </submittedName>
</protein>
<feature type="domain" description="ATP-grasp" evidence="6">
    <location>
        <begin position="578"/>
        <end position="614"/>
    </location>
</feature>
<dbReference type="SUPFAM" id="SSF56059">
    <property type="entry name" value="Glutathione synthetase ATP-binding domain-like"/>
    <property type="match status" value="1"/>
</dbReference>
<dbReference type="EMBL" id="CAADFI010000068">
    <property type="protein sequence ID" value="VFJ94876.1"/>
    <property type="molecule type" value="Genomic_DNA"/>
</dbReference>
<dbReference type="InterPro" id="IPR051538">
    <property type="entry name" value="Acyl-CoA_Synth/Transferase"/>
</dbReference>
<dbReference type="InterPro" id="IPR013815">
    <property type="entry name" value="ATP_grasp_subdomain_1"/>
</dbReference>
<keyword evidence="2 5" id="KW-0547">Nucleotide-binding</keyword>
<dbReference type="InterPro" id="IPR032875">
    <property type="entry name" value="Succ_CoA_lig_flav_dom"/>
</dbReference>
<gene>
    <name evidence="8" type="ORF">BECKH772A_GA0070896_100674</name>
    <name evidence="9" type="ORF">BECKH772B_GA0070898_100684</name>
    <name evidence="10" type="ORF">BECKH772C_GA0070978_100644</name>
</gene>
<dbReference type="EMBL" id="CAADFG010000067">
    <property type="protein sequence ID" value="VFJ94178.1"/>
    <property type="molecule type" value="Genomic_DNA"/>
</dbReference>
<dbReference type="GO" id="GO:0016747">
    <property type="term" value="F:acyltransferase activity, transferring groups other than amino-acyl groups"/>
    <property type="evidence" value="ECO:0007669"/>
    <property type="project" value="InterPro"/>
</dbReference>
<evidence type="ECO:0000259" key="6">
    <source>
        <dbReference type="PROSITE" id="PS50975"/>
    </source>
</evidence>
<accession>A0A450UNQ6</accession>
<sequence>MEIRNLPRRRPNCVLLRCDGDEVRYVVGRRVVHYNPYFRPHRALQESQSGRYLYDANFQTASKFRWNKPTMTDALRKIFNPRRIALLGGDWRIAATVLRNLLSAGFQGGIYPIDPRRESIGGVPTYPSVEALPIRPDVALICTPAARVPEEVEDCARAGVRGIVILSEGFREVGPQGKALESRISETLRRFPGLRVIGPNSLGLIVPRLNLNASHAATLPAPGRLAFISESRALCGSVLDWAAQAGVGFSGFVSVGNMLDVGFGDLIDYFGSDPGTRAIILYLQSVENARHFMSAASAFARKKPIVAYKAGRFAESAQVAASHTGAMVAEDAVYDAAFQRAGIVRVTELNDVLDVTEVLASQPIPKGPQLAIVGNAGGPAIIATDVLLARGGALATLTPETIERLDEALPSVCCSTNPVDLQDNAPPERFAQALDIVIRDPEVDGVLAIFAIQAETDPEAIARAIAKAIAGTVASDKARSQGPGKPVLVAWMGGVKAQAGVPILKGAGLPTHTGPEQAVRAFLHLVSYARNIETLYRTPRDIPIRFHLDRTRLRKRLAPLLQRAGDTRNDALNAYQAESFLSAYGIPVIESRIVRGPEEAVSFAEAVGYPVVLKLLSSQVLHKSDVGGVVLDLKTPHAVAAAYHGLRRHIRAHWGDGEAAGVIAQKMARLAHGIEMILGAKKDPTFGPVIMVGRGGFAADVIRDRQVGLPPLNEHFASGMLAALRCWPLLRGYRGRPGVAVDGLIEAMIRFSSLISDYPEIEEFDINPLLVGADGLVALDAAVILGGGAGARGTNAHKHMAIRPYPEEHIRKVTLPQGAPVTFRPIRSEDEPLWRRFIARSSEQSLRQRFRSRFDATTHEMAVAYCAIDYEREIAIVAETLLAGERALIGTAHLFADAGLENAEYAVIVSDDWQGRGLGGMLLDYCLELAGQWGIGRVLADTHLGNGAMLANFHSRGFESEVDYEDGIVYLKKVLIPYSENQARR</sequence>
<dbReference type="Gene3D" id="3.40.630.30">
    <property type="match status" value="1"/>
</dbReference>
<dbReference type="PROSITE" id="PS50975">
    <property type="entry name" value="ATP_GRASP"/>
    <property type="match status" value="1"/>
</dbReference>
<dbReference type="FunFam" id="3.30.1490.20:FF:000020">
    <property type="entry name" value="Protein lysine acetyltransferase"/>
    <property type="match status" value="1"/>
</dbReference>
<dbReference type="PANTHER" id="PTHR43334:SF1">
    <property type="entry name" value="3-HYDROXYPROPIONATE--COA LIGASE [ADP-FORMING]"/>
    <property type="match status" value="1"/>
</dbReference>
<dbReference type="GO" id="GO:0046872">
    <property type="term" value="F:metal ion binding"/>
    <property type="evidence" value="ECO:0007669"/>
    <property type="project" value="InterPro"/>
</dbReference>
<dbReference type="GO" id="GO:0043758">
    <property type="term" value="F:acetate-CoA ligase (ADP-forming) activity"/>
    <property type="evidence" value="ECO:0007669"/>
    <property type="project" value="InterPro"/>
</dbReference>
<evidence type="ECO:0000313" key="9">
    <source>
        <dbReference type="EMBL" id="VFJ94876.1"/>
    </source>
</evidence>
<evidence type="ECO:0000256" key="4">
    <source>
        <dbReference type="ARBA" id="ARBA00060888"/>
    </source>
</evidence>
<evidence type="ECO:0000256" key="5">
    <source>
        <dbReference type="PROSITE-ProRule" id="PRU00409"/>
    </source>
</evidence>
<dbReference type="Pfam" id="PF13607">
    <property type="entry name" value="Succ_CoA_lig"/>
    <property type="match status" value="1"/>
</dbReference>
<dbReference type="PANTHER" id="PTHR43334">
    <property type="entry name" value="ACETATE--COA LIGASE [ADP-FORMING]"/>
    <property type="match status" value="1"/>
</dbReference>
<dbReference type="InterPro" id="IPR011761">
    <property type="entry name" value="ATP-grasp"/>
</dbReference>
<dbReference type="InterPro" id="IPR036291">
    <property type="entry name" value="NAD(P)-bd_dom_sf"/>
</dbReference>
<evidence type="ECO:0000259" key="7">
    <source>
        <dbReference type="PROSITE" id="PS51186"/>
    </source>
</evidence>